<dbReference type="InterPro" id="IPR036237">
    <property type="entry name" value="Xyl_isomerase-like_sf"/>
</dbReference>
<dbReference type="EMBL" id="LGTQ01000006">
    <property type="protein sequence ID" value="KPM48401.1"/>
    <property type="molecule type" value="Genomic_DNA"/>
</dbReference>
<dbReference type="SUPFAM" id="SSF51658">
    <property type="entry name" value="Xylose isomerase-like"/>
    <property type="match status" value="1"/>
</dbReference>
<protein>
    <recommendedName>
        <fullName evidence="3">Xylose isomerase</fullName>
    </recommendedName>
</protein>
<evidence type="ECO:0008006" key="3">
    <source>
        <dbReference type="Google" id="ProtNLM"/>
    </source>
</evidence>
<dbReference type="OrthoDB" id="9785907at2"/>
<accession>A0A0P7BUF9</accession>
<gene>
    <name evidence="1" type="ORF">AFM12_07110</name>
</gene>
<dbReference type="RefSeq" id="WP_055145900.1">
    <property type="nucleotide sequence ID" value="NZ_JXSZ01000006.1"/>
</dbReference>
<keyword evidence="2" id="KW-1185">Reference proteome</keyword>
<dbReference type="STRING" id="1605367.AFM12_07110"/>
<dbReference type="AlphaFoldDB" id="A0A0P7BUF9"/>
<dbReference type="NCBIfam" id="NF035939">
    <property type="entry name" value="TIM_EboE"/>
    <property type="match status" value="1"/>
</dbReference>
<dbReference type="PATRIC" id="fig|1605367.3.peg.2794"/>
<evidence type="ECO:0000313" key="1">
    <source>
        <dbReference type="EMBL" id="KPM48401.1"/>
    </source>
</evidence>
<sequence>MLLQKHKAHLTYCSNIHPGETWKDTLANLETYTTEVRDKMGAERFGIGLRISGEASKGLLEGNALKEFKTWLDAKDFYVFTINGFPYGNFHSQRVKDQVHSPDWLSEERLAYSKRLFTILNTLLPEGMDGGVSTSPVSYRHWFENQTELTEAKKKGADQIADLALHLYRMKQESGKSLHLDMEPEPDGILETGEEFIQYYNEFILPAAIERISREAGLSASAAEAVVREHIQICFDVCHFAVGFENIGEALQNLKEQKIKVGRIQISAALGTGPLNTSSEFKLIGQELETFDEPVYLHQAVCKDEKGGLTRFKDLGPALAVFEKNKPAEMRTHFHVPIFLENYKTLVSTQKAIVETLKHWKNEPFTPHLEVETYTWGVLPEEMQTDIVSSVCRELQWVIDTLDRL</sequence>
<proteinExistence type="predicted"/>
<reference evidence="1 2" key="1">
    <citation type="submission" date="2015-07" db="EMBL/GenBank/DDBJ databases">
        <title>The draft genome sequence of Leadbetterella sp. JN14-9.</title>
        <authorList>
            <person name="Liu Y."/>
            <person name="Du J."/>
            <person name="Shao Z."/>
        </authorList>
    </citation>
    <scope>NUCLEOTIDE SEQUENCE [LARGE SCALE GENOMIC DNA]</scope>
    <source>
        <strain evidence="1 2">JN14-9</strain>
    </source>
</reference>
<name>A0A0P7BUF9_9BACT</name>
<dbReference type="Gene3D" id="3.20.20.150">
    <property type="entry name" value="Divalent-metal-dependent TIM barrel enzymes"/>
    <property type="match status" value="1"/>
</dbReference>
<dbReference type="Proteomes" id="UP000050454">
    <property type="component" value="Unassembled WGS sequence"/>
</dbReference>
<organism evidence="1 2">
    <name type="scientific">Jiulongibacter sediminis</name>
    <dbReference type="NCBI Taxonomy" id="1605367"/>
    <lineage>
        <taxon>Bacteria</taxon>
        <taxon>Pseudomonadati</taxon>
        <taxon>Bacteroidota</taxon>
        <taxon>Cytophagia</taxon>
        <taxon>Cytophagales</taxon>
        <taxon>Leadbetterellaceae</taxon>
        <taxon>Jiulongibacter</taxon>
    </lineage>
</organism>
<evidence type="ECO:0000313" key="2">
    <source>
        <dbReference type="Proteomes" id="UP000050454"/>
    </source>
</evidence>
<comment type="caution">
    <text evidence="1">The sequence shown here is derived from an EMBL/GenBank/DDBJ whole genome shotgun (WGS) entry which is preliminary data.</text>
</comment>